<sequence>MDTPLETAITAAYAALVILETLPARMDPPGPDPILLEAHRILDVAVRALDAEDVADGTLLLAARAIFQAIDALQPSGQPMPVGNGANELAVALLRSQANKIVALYAGGAA</sequence>
<dbReference type="Proteomes" id="UP001596166">
    <property type="component" value="Unassembled WGS sequence"/>
</dbReference>
<name>A0ABW0FZU7_9PROT</name>
<evidence type="ECO:0000313" key="1">
    <source>
        <dbReference type="EMBL" id="MFC5353784.1"/>
    </source>
</evidence>
<reference evidence="2" key="1">
    <citation type="journal article" date="2019" name="Int. J. Syst. Evol. Microbiol.">
        <title>The Global Catalogue of Microorganisms (GCM) 10K type strain sequencing project: providing services to taxonomists for standard genome sequencing and annotation.</title>
        <authorList>
            <consortium name="The Broad Institute Genomics Platform"/>
            <consortium name="The Broad Institute Genome Sequencing Center for Infectious Disease"/>
            <person name="Wu L."/>
            <person name="Ma J."/>
        </authorList>
    </citation>
    <scope>NUCLEOTIDE SEQUENCE [LARGE SCALE GENOMIC DNA]</scope>
    <source>
        <strain evidence="2">CCUG 58760</strain>
    </source>
</reference>
<evidence type="ECO:0000313" key="2">
    <source>
        <dbReference type="Proteomes" id="UP001596166"/>
    </source>
</evidence>
<dbReference type="EMBL" id="JBHSLC010000004">
    <property type="protein sequence ID" value="MFC5353784.1"/>
    <property type="molecule type" value="Genomic_DNA"/>
</dbReference>
<accession>A0ABW0FZU7</accession>
<dbReference type="RefSeq" id="WP_376993588.1">
    <property type="nucleotide sequence ID" value="NZ_JBHSLC010000004.1"/>
</dbReference>
<keyword evidence="2" id="KW-1185">Reference proteome</keyword>
<comment type="caution">
    <text evidence="1">The sequence shown here is derived from an EMBL/GenBank/DDBJ whole genome shotgun (WGS) entry which is preliminary data.</text>
</comment>
<gene>
    <name evidence="1" type="ORF">ACFPMG_02065</name>
</gene>
<proteinExistence type="predicted"/>
<protein>
    <submittedName>
        <fullName evidence="1">Uncharacterized protein</fullName>
    </submittedName>
</protein>
<organism evidence="1 2">
    <name type="scientific">Azospirillum himalayense</name>
    <dbReference type="NCBI Taxonomy" id="654847"/>
    <lineage>
        <taxon>Bacteria</taxon>
        <taxon>Pseudomonadati</taxon>
        <taxon>Pseudomonadota</taxon>
        <taxon>Alphaproteobacteria</taxon>
        <taxon>Rhodospirillales</taxon>
        <taxon>Azospirillaceae</taxon>
        <taxon>Azospirillum</taxon>
    </lineage>
</organism>